<feature type="transmembrane region" description="Helical" evidence="1">
    <location>
        <begin position="169"/>
        <end position="188"/>
    </location>
</feature>
<keyword evidence="1" id="KW-1133">Transmembrane helix</keyword>
<feature type="transmembrane region" description="Helical" evidence="1">
    <location>
        <begin position="123"/>
        <end position="139"/>
    </location>
</feature>
<evidence type="ECO:0000313" key="4">
    <source>
        <dbReference type="Proteomes" id="UP000198935"/>
    </source>
</evidence>
<feature type="transmembrane region" description="Helical" evidence="1">
    <location>
        <begin position="100"/>
        <end position="117"/>
    </location>
</feature>
<keyword evidence="1" id="KW-0472">Membrane</keyword>
<proteinExistence type="predicted"/>
<keyword evidence="1" id="KW-0812">Transmembrane</keyword>
<keyword evidence="4" id="KW-1185">Reference proteome</keyword>
<feature type="transmembrane region" description="Helical" evidence="1">
    <location>
        <begin position="146"/>
        <end position="163"/>
    </location>
</feature>
<dbReference type="Proteomes" id="UP000198935">
    <property type="component" value="Unassembled WGS sequence"/>
</dbReference>
<protein>
    <recommendedName>
        <fullName evidence="2">CAAX prenyl protease 2/Lysostaphin resistance protein A-like domain-containing protein</fullName>
    </recommendedName>
</protein>
<reference evidence="4" key="1">
    <citation type="submission" date="2016-10" db="EMBL/GenBank/DDBJ databases">
        <authorList>
            <person name="Varghese N."/>
            <person name="Submissions S."/>
        </authorList>
    </citation>
    <scope>NUCLEOTIDE SEQUENCE [LARGE SCALE GENOMIC DNA]</scope>
    <source>
        <strain evidence="4">SP</strain>
    </source>
</reference>
<evidence type="ECO:0000259" key="2">
    <source>
        <dbReference type="Pfam" id="PF02517"/>
    </source>
</evidence>
<gene>
    <name evidence="3" type="ORF">SAMN05421736_1404</name>
</gene>
<dbReference type="GO" id="GO:0004175">
    <property type="term" value="F:endopeptidase activity"/>
    <property type="evidence" value="ECO:0007669"/>
    <property type="project" value="UniProtKB-ARBA"/>
</dbReference>
<dbReference type="GO" id="GO:0080120">
    <property type="term" value="P:CAAX-box protein maturation"/>
    <property type="evidence" value="ECO:0007669"/>
    <property type="project" value="UniProtKB-ARBA"/>
</dbReference>
<organism evidence="3 4">
    <name type="scientific">Evansella caseinilytica</name>
    <dbReference type="NCBI Taxonomy" id="1503961"/>
    <lineage>
        <taxon>Bacteria</taxon>
        <taxon>Bacillati</taxon>
        <taxon>Bacillota</taxon>
        <taxon>Bacilli</taxon>
        <taxon>Bacillales</taxon>
        <taxon>Bacillaceae</taxon>
        <taxon>Evansella</taxon>
    </lineage>
</organism>
<dbReference type="InterPro" id="IPR003675">
    <property type="entry name" value="Rce1/LyrA-like_dom"/>
</dbReference>
<dbReference type="Pfam" id="PF02517">
    <property type="entry name" value="Rce1-like"/>
    <property type="match status" value="1"/>
</dbReference>
<name>A0A1H3V286_9BACI</name>
<evidence type="ECO:0000313" key="3">
    <source>
        <dbReference type="EMBL" id="SDZ68813.1"/>
    </source>
</evidence>
<evidence type="ECO:0000256" key="1">
    <source>
        <dbReference type="SAM" id="Phobius"/>
    </source>
</evidence>
<dbReference type="EMBL" id="FNPI01000040">
    <property type="protein sequence ID" value="SDZ68813.1"/>
    <property type="molecule type" value="Genomic_DNA"/>
</dbReference>
<feature type="transmembrane region" description="Helical" evidence="1">
    <location>
        <begin position="20"/>
        <end position="46"/>
    </location>
</feature>
<sequence length="198" mass="22668">MIMNKQAELIKKLTDRELLLNLYLTQLLMLAVVVVLSKIMHGSWFYPLRFLTWNGPHFLIGAGTALLVVLIELSAVKYLPKAWFDDGGINERIFHNRSPLHIGFLSLFISISEELLFRGVLQTAFGLVPASLIFAVIHVRYLHSFFLFSFTVGLSFFLGYLYWLTGNLLTVISCHFFIDTLLGLAIRYKVLDKLQKRA</sequence>
<accession>A0A1H3V286</accession>
<dbReference type="AlphaFoldDB" id="A0A1H3V286"/>
<feature type="transmembrane region" description="Helical" evidence="1">
    <location>
        <begin position="58"/>
        <end position="79"/>
    </location>
</feature>
<dbReference type="STRING" id="1503961.SAMN05421736_1404"/>
<feature type="domain" description="CAAX prenyl protease 2/Lysostaphin resistance protein A-like" evidence="2">
    <location>
        <begin position="100"/>
        <end position="180"/>
    </location>
</feature>